<dbReference type="EMBL" id="PHNE01000004">
    <property type="protein sequence ID" value="PPE05266.1"/>
    <property type="molecule type" value="Genomic_DNA"/>
</dbReference>
<comment type="caution">
    <text evidence="2">The sequence shown here is derived from an EMBL/GenBank/DDBJ whole genome shotgun (WGS) entry which is preliminary data.</text>
</comment>
<accession>A0A2S5RD56</accession>
<sequence>MKKDYKDYQSQQNVIWGYKLDTAEINKRNRKIIIRNYFALPVKKISLIAMILALNVVVSIFSKFVNFHFWFFVLEVSFFTILIFLFFSNLFYTIIFIQIATWFRVLFGDEWVGLLAMDLIDCFFITLTATILFWAKFVMVRLQTSNILSKIFWVQIPLLILIILITAGFGTLLNWWFLLSAYKVPVETRAGYLPIIFGLNIAKYAINVFIFILIYKPVLLLIKNYRL</sequence>
<keyword evidence="1" id="KW-0812">Transmembrane</keyword>
<dbReference type="Gene3D" id="1.10.1760.20">
    <property type="match status" value="1"/>
</dbReference>
<feature type="transmembrane region" description="Helical" evidence="1">
    <location>
        <begin position="113"/>
        <end position="135"/>
    </location>
</feature>
<evidence type="ECO:0000256" key="1">
    <source>
        <dbReference type="SAM" id="Phobius"/>
    </source>
</evidence>
<feature type="transmembrane region" description="Helical" evidence="1">
    <location>
        <begin position="37"/>
        <end position="61"/>
    </location>
</feature>
<gene>
    <name evidence="2" type="ORF">ELUCI_v1c08020</name>
</gene>
<feature type="transmembrane region" description="Helical" evidence="1">
    <location>
        <begin position="156"/>
        <end position="178"/>
    </location>
</feature>
<feature type="transmembrane region" description="Helical" evidence="1">
    <location>
        <begin position="190"/>
        <end position="215"/>
    </location>
</feature>
<keyword evidence="1" id="KW-0472">Membrane</keyword>
<dbReference type="NCBIfam" id="NF043064">
    <property type="entry name" value="MMSYN1_0877"/>
    <property type="match status" value="1"/>
</dbReference>
<keyword evidence="1" id="KW-1133">Transmembrane helix</keyword>
<evidence type="ECO:0000313" key="3">
    <source>
        <dbReference type="Proteomes" id="UP000237865"/>
    </source>
</evidence>
<proteinExistence type="predicted"/>
<dbReference type="AlphaFoldDB" id="A0A2S5RD56"/>
<organism evidence="2 3">
    <name type="scientific">Williamsoniiplasma lucivorax</name>
    <dbReference type="NCBI Taxonomy" id="209274"/>
    <lineage>
        <taxon>Bacteria</taxon>
        <taxon>Bacillati</taxon>
        <taxon>Mycoplasmatota</taxon>
        <taxon>Mollicutes</taxon>
        <taxon>Entomoplasmatales</taxon>
        <taxon>Williamsoniiplasma</taxon>
    </lineage>
</organism>
<reference evidence="2 3" key="1">
    <citation type="submission" date="2017-11" db="EMBL/GenBank/DDBJ databases">
        <title>Genome sequence of Entomoplasma lucivorax PIPN-2 (ATCC 49196).</title>
        <authorList>
            <person name="Lo W.-S."/>
            <person name="Gasparich G.E."/>
            <person name="Kuo C.-H."/>
        </authorList>
    </citation>
    <scope>NUCLEOTIDE SEQUENCE [LARGE SCALE GENOMIC DNA]</scope>
    <source>
        <strain evidence="2 3">PIPN-2</strain>
    </source>
</reference>
<keyword evidence="3" id="KW-1185">Reference proteome</keyword>
<dbReference type="InterPro" id="IPR053647">
    <property type="entry name" value="Riboflavin_Transporter_RibV"/>
</dbReference>
<name>A0A2S5RD56_9MOLU</name>
<dbReference type="Proteomes" id="UP000237865">
    <property type="component" value="Unassembled WGS sequence"/>
</dbReference>
<evidence type="ECO:0000313" key="2">
    <source>
        <dbReference type="EMBL" id="PPE05266.1"/>
    </source>
</evidence>
<protein>
    <submittedName>
        <fullName evidence="2">Uncharacterized protein</fullName>
    </submittedName>
</protein>
<dbReference type="RefSeq" id="WP_028126440.1">
    <property type="nucleotide sequence ID" value="NZ_PHNE01000004.1"/>
</dbReference>